<keyword evidence="2" id="KW-1185">Reference proteome</keyword>
<sequence>MDKDAADYLAKGLYEFRALALFCLTDEDPLPEYLATPLWQAVHSVQASIEELEKRHNCQADMIDLGRGAGLPEVGPNF</sequence>
<name>A0ABS5W4J3_9SPHN</name>
<organism evidence="1 2">
    <name type="scientific">Croceibacterium selenioxidans</name>
    <dbReference type="NCBI Taxonomy" id="2838833"/>
    <lineage>
        <taxon>Bacteria</taxon>
        <taxon>Pseudomonadati</taxon>
        <taxon>Pseudomonadota</taxon>
        <taxon>Alphaproteobacteria</taxon>
        <taxon>Sphingomonadales</taxon>
        <taxon>Erythrobacteraceae</taxon>
        <taxon>Croceibacterium</taxon>
    </lineage>
</organism>
<gene>
    <name evidence="1" type="ORF">KK137_03110</name>
</gene>
<evidence type="ECO:0000313" key="2">
    <source>
        <dbReference type="Proteomes" id="UP000811255"/>
    </source>
</evidence>
<protein>
    <submittedName>
        <fullName evidence="1">Uncharacterized protein</fullName>
    </submittedName>
</protein>
<dbReference type="Proteomes" id="UP000811255">
    <property type="component" value="Unassembled WGS sequence"/>
</dbReference>
<comment type="caution">
    <text evidence="1">The sequence shown here is derived from an EMBL/GenBank/DDBJ whole genome shotgun (WGS) entry which is preliminary data.</text>
</comment>
<dbReference type="EMBL" id="JAHFVK010000001">
    <property type="protein sequence ID" value="MBT2133314.1"/>
    <property type="molecule type" value="Genomic_DNA"/>
</dbReference>
<dbReference type="RefSeq" id="WP_214534580.1">
    <property type="nucleotide sequence ID" value="NZ_JAHFVK010000001.1"/>
</dbReference>
<evidence type="ECO:0000313" key="1">
    <source>
        <dbReference type="EMBL" id="MBT2133314.1"/>
    </source>
</evidence>
<proteinExistence type="predicted"/>
<accession>A0ABS5W4J3</accession>
<reference evidence="1 2" key="1">
    <citation type="submission" date="2021-05" db="EMBL/GenBank/DDBJ databases">
        <title>Croceibacterium sp. LX-88 genome sequence.</title>
        <authorList>
            <person name="Luo X."/>
        </authorList>
    </citation>
    <scope>NUCLEOTIDE SEQUENCE [LARGE SCALE GENOMIC DNA]</scope>
    <source>
        <strain evidence="1 2">LX-88</strain>
    </source>
</reference>